<dbReference type="Proteomes" id="UP000826656">
    <property type="component" value="Unassembled WGS sequence"/>
</dbReference>
<evidence type="ECO:0000313" key="1">
    <source>
        <dbReference type="EMBL" id="KAH0778733.1"/>
    </source>
</evidence>
<gene>
    <name evidence="1" type="ORF">KY290_005160</name>
</gene>
<reference evidence="1 2" key="1">
    <citation type="journal article" date="2021" name="bioRxiv">
        <title>Chromosome-scale and haplotype-resolved genome assembly of a tetraploid potato cultivar.</title>
        <authorList>
            <person name="Sun H."/>
            <person name="Jiao W.-B."/>
            <person name="Krause K."/>
            <person name="Campoy J.A."/>
            <person name="Goel M."/>
            <person name="Folz-Donahue K."/>
            <person name="Kukat C."/>
            <person name="Huettel B."/>
            <person name="Schneeberger K."/>
        </authorList>
    </citation>
    <scope>NUCLEOTIDE SEQUENCE [LARGE SCALE GENOMIC DNA]</scope>
    <source>
        <strain evidence="1">SolTubOtavaFocal</strain>
        <tissue evidence="1">Leaves</tissue>
    </source>
</reference>
<dbReference type="EMBL" id="JAIVGD010000002">
    <property type="protein sequence ID" value="KAH0778733.1"/>
    <property type="molecule type" value="Genomic_DNA"/>
</dbReference>
<sequence>MERRRVVLVSCLVAGTGGSPELVMNGGGLGWSSVSAWSRLKTDKERGWSDLENGVFGLLELFRIPEWLQPEN</sequence>
<comment type="caution">
    <text evidence="1">The sequence shown here is derived from an EMBL/GenBank/DDBJ whole genome shotgun (WGS) entry which is preliminary data.</text>
</comment>
<accession>A0ABQ7WDC2</accession>
<evidence type="ECO:0000313" key="2">
    <source>
        <dbReference type="Proteomes" id="UP000826656"/>
    </source>
</evidence>
<name>A0ABQ7WDC2_SOLTU</name>
<organism evidence="1 2">
    <name type="scientific">Solanum tuberosum</name>
    <name type="common">Potato</name>
    <dbReference type="NCBI Taxonomy" id="4113"/>
    <lineage>
        <taxon>Eukaryota</taxon>
        <taxon>Viridiplantae</taxon>
        <taxon>Streptophyta</taxon>
        <taxon>Embryophyta</taxon>
        <taxon>Tracheophyta</taxon>
        <taxon>Spermatophyta</taxon>
        <taxon>Magnoliopsida</taxon>
        <taxon>eudicotyledons</taxon>
        <taxon>Gunneridae</taxon>
        <taxon>Pentapetalae</taxon>
        <taxon>asterids</taxon>
        <taxon>lamiids</taxon>
        <taxon>Solanales</taxon>
        <taxon>Solanaceae</taxon>
        <taxon>Solanoideae</taxon>
        <taxon>Solaneae</taxon>
        <taxon>Solanum</taxon>
    </lineage>
</organism>
<keyword evidence="2" id="KW-1185">Reference proteome</keyword>
<protein>
    <submittedName>
        <fullName evidence="1">Uncharacterized protein</fullName>
    </submittedName>
</protein>
<proteinExistence type="predicted"/>